<evidence type="ECO:0000313" key="3">
    <source>
        <dbReference type="EMBL" id="THH05908.1"/>
    </source>
</evidence>
<organism evidence="3 4">
    <name type="scientific">Bondarzewia mesenterica</name>
    <dbReference type="NCBI Taxonomy" id="1095465"/>
    <lineage>
        <taxon>Eukaryota</taxon>
        <taxon>Fungi</taxon>
        <taxon>Dikarya</taxon>
        <taxon>Basidiomycota</taxon>
        <taxon>Agaricomycotina</taxon>
        <taxon>Agaricomycetes</taxon>
        <taxon>Russulales</taxon>
        <taxon>Bondarzewiaceae</taxon>
        <taxon>Bondarzewia</taxon>
    </lineage>
</organism>
<feature type="domain" description="DUF6589" evidence="2">
    <location>
        <begin position="396"/>
        <end position="555"/>
    </location>
</feature>
<keyword evidence="4" id="KW-1185">Reference proteome</keyword>
<feature type="compositionally biased region" description="Basic and acidic residues" evidence="1">
    <location>
        <begin position="259"/>
        <end position="269"/>
    </location>
</feature>
<comment type="caution">
    <text evidence="3">The sequence shown here is derived from an EMBL/GenBank/DDBJ whole genome shotgun (WGS) entry which is preliminary data.</text>
</comment>
<reference evidence="3 4" key="1">
    <citation type="submission" date="2019-02" db="EMBL/GenBank/DDBJ databases">
        <title>Genome sequencing of the rare red list fungi Bondarzewia mesenterica.</title>
        <authorList>
            <person name="Buettner E."/>
            <person name="Kellner H."/>
        </authorList>
    </citation>
    <scope>NUCLEOTIDE SEQUENCE [LARGE SCALE GENOMIC DNA]</scope>
    <source>
        <strain evidence="3 4">DSM 108281</strain>
    </source>
</reference>
<sequence>MAGFTLPGRAHSTYAKAKANIIAAFAYSRKYNSRNLESYWYGVYEETLTNLVDDIRDLVVMSQPTLWYKSEHDTFEDSSQPSSQSSHERKPSLEVDQDVSMEPLGGDPDTSMTSATDTIPEENPPSVVPDFAIYFLKGRWRDRTTLPYYGRGFKHVRVVHVGVPVIIEVKRYCKRVSAPKGSAVPGDEDQAFILRKVQEGMDQAIKDAGVLFRMYPEQKQVILCACSGPWWNHRIMRHDDPLVLNDPFNSPDADFLGSLEKDDKRKKDEEEVEEPEKEDEVTEWLPEDDCEPEDWEENEASLEGASGGNGEPGSVLTNFWSEISCDAVPYKRSPGEERGCQHEHDTTRWVTTAIESHRNEARSKNQNTPTTPLLTPQPPSRLPSPTNDSAEPFYGETAPPKQFDGDWPLANCMMLMRNGIWFLEYCKAVALGDIGRTWEVIKLLIFTFAGAGNTNYTAYLVEMYCNITYDYPEATREALFNNWLVNLQGQPGHFLELDLMQEHFNFWLEELAQHKGKEFDDDWYREVLSMHVHHFIRLTKEMEANVNLKEHRTNHVELHMDNELREVIRLCREHDLHVRRQGRDWGFHVSDDQKRWGITSSHERER</sequence>
<feature type="region of interest" description="Disordered" evidence="1">
    <location>
        <begin position="72"/>
        <end position="122"/>
    </location>
</feature>
<evidence type="ECO:0000313" key="4">
    <source>
        <dbReference type="Proteomes" id="UP000310158"/>
    </source>
</evidence>
<dbReference type="AlphaFoldDB" id="A0A4S4L599"/>
<gene>
    <name evidence="3" type="ORF">EW146_g9775</name>
</gene>
<feature type="compositionally biased region" description="Low complexity" evidence="1">
    <location>
        <begin position="365"/>
        <end position="374"/>
    </location>
</feature>
<feature type="compositionally biased region" description="Acidic residues" evidence="1">
    <location>
        <begin position="270"/>
        <end position="300"/>
    </location>
</feature>
<feature type="region of interest" description="Disordered" evidence="1">
    <location>
        <begin position="253"/>
        <end position="315"/>
    </location>
</feature>
<proteinExistence type="predicted"/>
<accession>A0A4S4L599</accession>
<protein>
    <recommendedName>
        <fullName evidence="2">DUF6589 domain-containing protein</fullName>
    </recommendedName>
</protein>
<feature type="region of interest" description="Disordered" evidence="1">
    <location>
        <begin position="357"/>
        <end position="395"/>
    </location>
</feature>
<dbReference type="OrthoDB" id="3033641at2759"/>
<dbReference type="Proteomes" id="UP000310158">
    <property type="component" value="Unassembled WGS sequence"/>
</dbReference>
<dbReference type="InterPro" id="IPR046496">
    <property type="entry name" value="DUF6589"/>
</dbReference>
<evidence type="ECO:0000259" key="2">
    <source>
        <dbReference type="Pfam" id="PF20231"/>
    </source>
</evidence>
<dbReference type="Pfam" id="PF20231">
    <property type="entry name" value="DUF6589"/>
    <property type="match status" value="1"/>
</dbReference>
<evidence type="ECO:0000256" key="1">
    <source>
        <dbReference type="SAM" id="MobiDB-lite"/>
    </source>
</evidence>
<name>A0A4S4L599_9AGAM</name>
<dbReference type="EMBL" id="SGPL01000944">
    <property type="protein sequence ID" value="THH05908.1"/>
    <property type="molecule type" value="Genomic_DNA"/>
</dbReference>